<feature type="transmembrane region" description="Helical" evidence="8">
    <location>
        <begin position="884"/>
        <end position="905"/>
    </location>
</feature>
<evidence type="ECO:0000259" key="10">
    <source>
        <dbReference type="Pfam" id="PF00924"/>
    </source>
</evidence>
<dbReference type="Pfam" id="PF12795">
    <property type="entry name" value="MscS_porin"/>
    <property type="match status" value="1"/>
</dbReference>
<dbReference type="InterPro" id="IPR025692">
    <property type="entry name" value="MscS_IM_dom1"/>
</dbReference>
<dbReference type="GO" id="GO:0008381">
    <property type="term" value="F:mechanosensitive monoatomic ion channel activity"/>
    <property type="evidence" value="ECO:0007669"/>
    <property type="project" value="UniProtKB-ARBA"/>
</dbReference>
<feature type="transmembrane region" description="Helical" evidence="8">
    <location>
        <begin position="683"/>
        <end position="705"/>
    </location>
</feature>
<dbReference type="OrthoDB" id="9799209at2"/>
<feature type="transmembrane region" description="Helical" evidence="8">
    <location>
        <begin position="800"/>
        <end position="823"/>
    </location>
</feature>
<dbReference type="InterPro" id="IPR049142">
    <property type="entry name" value="MS_channel_1st"/>
</dbReference>
<evidence type="ECO:0000256" key="2">
    <source>
        <dbReference type="ARBA" id="ARBA00008017"/>
    </source>
</evidence>
<dbReference type="AlphaFoldDB" id="A0A068QQI6"/>
<gene>
    <name evidence="15" type="primary">yjeP</name>
    <name evidence="16" type="ORF">LY16_03115</name>
    <name evidence="15" type="ORF">XDD1_0397</name>
</gene>
<dbReference type="Pfam" id="PF12794">
    <property type="entry name" value="MscS_TM"/>
    <property type="match status" value="1"/>
</dbReference>
<keyword evidence="9" id="KW-0732">Signal</keyword>
<evidence type="ECO:0000256" key="5">
    <source>
        <dbReference type="ARBA" id="ARBA00022989"/>
    </source>
</evidence>
<evidence type="ECO:0000313" key="17">
    <source>
        <dbReference type="Proteomes" id="UP000032721"/>
    </source>
</evidence>
<comment type="subcellular location">
    <subcellularLocation>
        <location evidence="1">Cell membrane</location>
        <topology evidence="1">Multi-pass membrane protein</topology>
    </subcellularLocation>
</comment>
<dbReference type="RefSeq" id="WP_045968209.1">
    <property type="nucleotide sequence ID" value="NZ_CAWMED010000001.1"/>
</dbReference>
<dbReference type="EMBL" id="VNHN01000069">
    <property type="protein sequence ID" value="TYO99750.1"/>
    <property type="molecule type" value="Genomic_DNA"/>
</dbReference>
<dbReference type="InterPro" id="IPR049278">
    <property type="entry name" value="MS_channel_C"/>
</dbReference>
<evidence type="ECO:0000313" key="15">
    <source>
        <dbReference type="EMBL" id="CDG16100.1"/>
    </source>
</evidence>
<feature type="domain" description="Mechanosensitive ion channel MscS C-terminal" evidence="13">
    <location>
        <begin position="1006"/>
        <end position="1087"/>
    </location>
</feature>
<evidence type="ECO:0000313" key="16">
    <source>
        <dbReference type="EMBL" id="TYO99750.1"/>
    </source>
</evidence>
<dbReference type="SUPFAM" id="SSF50182">
    <property type="entry name" value="Sm-like ribonucleoproteins"/>
    <property type="match status" value="1"/>
</dbReference>
<organism evidence="15 17">
    <name type="scientific">Xenorhabdus doucetiae</name>
    <dbReference type="NCBI Taxonomy" id="351671"/>
    <lineage>
        <taxon>Bacteria</taxon>
        <taxon>Pseudomonadati</taxon>
        <taxon>Pseudomonadota</taxon>
        <taxon>Gammaproteobacteria</taxon>
        <taxon>Enterobacterales</taxon>
        <taxon>Morganellaceae</taxon>
        <taxon>Xenorhabdus</taxon>
    </lineage>
</organism>
<evidence type="ECO:0000259" key="11">
    <source>
        <dbReference type="Pfam" id="PF12794"/>
    </source>
</evidence>
<dbReference type="GO" id="GO:0005886">
    <property type="term" value="C:plasma membrane"/>
    <property type="evidence" value="ECO:0007669"/>
    <property type="project" value="UniProtKB-SubCell"/>
</dbReference>
<evidence type="ECO:0000313" key="18">
    <source>
        <dbReference type="Proteomes" id="UP000324170"/>
    </source>
</evidence>
<protein>
    <submittedName>
        <fullName evidence="16">Potassium efflux system protein</fullName>
    </submittedName>
    <submittedName>
        <fullName evidence="15">Uncharacterized mscS family protein yjeP</fullName>
    </submittedName>
</protein>
<dbReference type="InterPro" id="IPR023408">
    <property type="entry name" value="MscS_beta-dom_sf"/>
</dbReference>
<feature type="coiled-coil region" evidence="7">
    <location>
        <begin position="181"/>
        <end position="292"/>
    </location>
</feature>
<keyword evidence="7" id="KW-0175">Coiled coil</keyword>
<dbReference type="Gene3D" id="2.30.30.60">
    <property type="match status" value="1"/>
</dbReference>
<dbReference type="InterPro" id="IPR006685">
    <property type="entry name" value="MscS_channel_2nd"/>
</dbReference>
<dbReference type="Proteomes" id="UP000032721">
    <property type="component" value="Chromosome"/>
</dbReference>
<dbReference type="InterPro" id="IPR011066">
    <property type="entry name" value="MscS_channel_C_sf"/>
</dbReference>
<dbReference type="Gene3D" id="1.10.287.1260">
    <property type="match status" value="1"/>
</dbReference>
<feature type="transmembrane region" description="Helical" evidence="8">
    <location>
        <begin position="843"/>
        <end position="863"/>
    </location>
</feature>
<evidence type="ECO:0000256" key="1">
    <source>
        <dbReference type="ARBA" id="ARBA00004651"/>
    </source>
</evidence>
<evidence type="ECO:0000256" key="7">
    <source>
        <dbReference type="SAM" id="Coils"/>
    </source>
</evidence>
<evidence type="ECO:0000256" key="3">
    <source>
        <dbReference type="ARBA" id="ARBA00022475"/>
    </source>
</evidence>
<feature type="chain" id="PRO_5001654556" evidence="9">
    <location>
        <begin position="20"/>
        <end position="1124"/>
    </location>
</feature>
<feature type="transmembrane region" description="Helical" evidence="8">
    <location>
        <begin position="612"/>
        <end position="631"/>
    </location>
</feature>
<reference evidence="16 18" key="2">
    <citation type="submission" date="2019-07" db="EMBL/GenBank/DDBJ databases">
        <title>Genomic Encyclopedia of Type Strains, Phase I: the one thousand microbial genomes (KMG-I) project.</title>
        <authorList>
            <person name="Kyrpides N."/>
        </authorList>
    </citation>
    <scope>NUCLEOTIDE SEQUENCE [LARGE SCALE GENOMIC DNA]</scope>
    <source>
        <strain evidence="16 18">DSM 17909</strain>
    </source>
</reference>
<evidence type="ECO:0000259" key="13">
    <source>
        <dbReference type="Pfam" id="PF21082"/>
    </source>
</evidence>
<dbReference type="Pfam" id="PF00924">
    <property type="entry name" value="MS_channel_2nd"/>
    <property type="match status" value="1"/>
</dbReference>
<dbReference type="InterPro" id="IPR052702">
    <property type="entry name" value="MscS-like_channel"/>
</dbReference>
<dbReference type="Pfam" id="PF21088">
    <property type="entry name" value="MS_channel_1st"/>
    <property type="match status" value="1"/>
</dbReference>
<dbReference type="SUPFAM" id="SSF82689">
    <property type="entry name" value="Mechanosensitive channel protein MscS (YggB), C-terminal domain"/>
    <property type="match status" value="1"/>
</dbReference>
<feature type="transmembrane region" description="Helical" evidence="8">
    <location>
        <begin position="579"/>
        <end position="600"/>
    </location>
</feature>
<dbReference type="Proteomes" id="UP000324170">
    <property type="component" value="Unassembled WGS sequence"/>
</dbReference>
<feature type="domain" description="Mechanosensitive ion channel transmembrane helices 2/3" evidence="14">
    <location>
        <begin position="891"/>
        <end position="931"/>
    </location>
</feature>
<feature type="signal peptide" evidence="9">
    <location>
        <begin position="1"/>
        <end position="19"/>
    </location>
</feature>
<feature type="domain" description="Mechanosensitive ion channel MscS porin" evidence="12">
    <location>
        <begin position="33"/>
        <end position="272"/>
    </location>
</feature>
<evidence type="ECO:0000256" key="4">
    <source>
        <dbReference type="ARBA" id="ARBA00022692"/>
    </source>
</evidence>
<keyword evidence="5 8" id="KW-1133">Transmembrane helix</keyword>
<keyword evidence="18" id="KW-1185">Reference proteome</keyword>
<dbReference type="Pfam" id="PF21082">
    <property type="entry name" value="MS_channel_3rd"/>
    <property type="match status" value="1"/>
</dbReference>
<sequence length="1124" mass="127013">MRLIISLLLSLLITSPAFASVLPLDENQLKQELKQVGGNKSSQDSEITHALQGAINWVNEAKSANERTQKYQQSIDEFPKIIKELRQKILTENDLAGKNPAENNVATPIPANQTISNLEQQIIQTNNQLQEQGRQLQHEQNKLREISDSMGQLPQQQAEAKRLLAEATARLQSLDSHSTPLAKAQLTLAQAEVNARKAVADELEMAQLSANNRQEIARIRAELYKKRYQRLDVKLQQLRNQLNTQRQQKTESALEYTEMLAEQSGGKLPQFLQDELQQNRQLSQMLNQQAQRMEAIGSKQRKANSEILSVLQTLNTIREQAQWLNDSTALGEALRTRVTHIPDMSKSQQIDRDIVELRVERLKYEEILERLQRPLEQILPSYHTLTPEQKKVYESLIRTRKELLNSLLSGYDNEILEQTQFKVITNKLNDALKEVQDATHRYLFWVADVNPISLNYPLQMVQNLTRLLSLDTFSQLGAAIHGMLTKQDTLLYLLGTLLLVIFSISSHRQYHAFLERSSNRIGKVTQDHFSLTVRTVFWSVIAALPLPMLWSAIGYGLQNAWQYPIATAIGNGVRETTPVLWVFMLSAAFAHPNGLFIAHFRWPEERIKRAMRFYRLSIFLIVPLMMALITFNHYKDQGFISTLGRLCFIMLCISLSLVTSSLKRAGIPLYMDKHGSGENIVSSVLWWILLSAPILAALAAILGYLQTSQALLGRLETSVAIWFFLLVIYHIVRRWMLIQRRKIAFERAKQRRAEILAQRAKSEEDSANINSSVEGSIEVEEPVIDLDAISAQSLGLVRSILTMTALVSLILLWSELHSAFSFLENIRLWDVSTTINGVDSVQPITMGSVLIAILVIVITTQLVRNLPALLELALLQHLELTPGTGYAITALTKYSITLIGGLVGFSLVGIEWSKLQWLIAAMGVGLGFGLQEIFTNIISGLIILFEKPIRIGDTVTIRGLTGSITKINTRATTLSDWDRKEIIVPNKAFITEQFINWSLSDTITRIVLTIPVPADVDSANATDILISAARSSPLILDNPMPEVYLVDLQQGIQIYELRAYAAEMGHRMPARHEVHQHILQEFRKHDITLPFPPFQARVDIFGQEIRSATTNYTGRNPPRRPGEL</sequence>
<feature type="transmembrane region" description="Helical" evidence="8">
    <location>
        <begin position="711"/>
        <end position="732"/>
    </location>
</feature>
<name>A0A068QQI6_9GAMM</name>
<feature type="transmembrane region" description="Helical" evidence="8">
    <location>
        <begin position="490"/>
        <end position="510"/>
    </location>
</feature>
<evidence type="ECO:0000259" key="14">
    <source>
        <dbReference type="Pfam" id="PF21088"/>
    </source>
</evidence>
<feature type="coiled-coil region" evidence="7">
    <location>
        <begin position="115"/>
        <end position="149"/>
    </location>
</feature>
<evidence type="ECO:0000259" key="12">
    <source>
        <dbReference type="Pfam" id="PF12795"/>
    </source>
</evidence>
<dbReference type="EMBL" id="FO704550">
    <property type="protein sequence ID" value="CDG16100.1"/>
    <property type="molecule type" value="Genomic_DNA"/>
</dbReference>
<dbReference type="PANTHER" id="PTHR30347">
    <property type="entry name" value="POTASSIUM CHANNEL RELATED"/>
    <property type="match status" value="1"/>
</dbReference>
<accession>A0A068QQI6</accession>
<evidence type="ECO:0000256" key="6">
    <source>
        <dbReference type="ARBA" id="ARBA00023136"/>
    </source>
</evidence>
<dbReference type="STRING" id="351671.XDD1_0397"/>
<dbReference type="PANTHER" id="PTHR30347:SF9">
    <property type="entry name" value="MINICONDUCTANCE MECHANOSENSITIVE CHANNEL MSCM"/>
    <property type="match status" value="1"/>
</dbReference>
<keyword evidence="6 8" id="KW-0472">Membrane</keyword>
<evidence type="ECO:0000256" key="9">
    <source>
        <dbReference type="SAM" id="SignalP"/>
    </source>
</evidence>
<reference evidence="15 17" key="1">
    <citation type="submission" date="2013-07" db="EMBL/GenBank/DDBJ databases">
        <authorList>
            <person name="Genoscope - CEA"/>
        </authorList>
    </citation>
    <scope>NUCLEOTIDE SEQUENCE [LARGE SCALE GENOMIC DNA]</scope>
    <source>
        <strain evidence="15">FRM16</strain>
        <strain evidence="17">FRM16 / DSM 17909</strain>
    </source>
</reference>
<feature type="domain" description="Mechanosensitive ion channel inner membrane" evidence="11">
    <location>
        <begin position="492"/>
        <end position="829"/>
    </location>
</feature>
<feature type="transmembrane region" description="Helical" evidence="8">
    <location>
        <begin position="531"/>
        <end position="553"/>
    </location>
</feature>
<evidence type="ECO:0000256" key="8">
    <source>
        <dbReference type="SAM" id="Phobius"/>
    </source>
</evidence>
<feature type="domain" description="Mechanosensitive ion channel MscS" evidence="10">
    <location>
        <begin position="933"/>
        <end position="998"/>
    </location>
</feature>
<dbReference type="Gene3D" id="3.30.70.100">
    <property type="match status" value="1"/>
</dbReference>
<dbReference type="HOGENOM" id="CLU_007829_2_0_6"/>
<feature type="transmembrane region" description="Helical" evidence="8">
    <location>
        <begin position="917"/>
        <end position="945"/>
    </location>
</feature>
<comment type="similarity">
    <text evidence="2">Belongs to the MscS (TC 1.A.23) family.</text>
</comment>
<dbReference type="NCBIfam" id="NF008180">
    <property type="entry name" value="PRK10929.1"/>
    <property type="match status" value="1"/>
</dbReference>
<dbReference type="KEGG" id="xdo:XDD1_0397"/>
<proteinExistence type="inferred from homology"/>
<keyword evidence="3" id="KW-1003">Cell membrane</keyword>
<keyword evidence="4 8" id="KW-0812">Transmembrane</keyword>
<dbReference type="SUPFAM" id="SSF82861">
    <property type="entry name" value="Mechanosensitive channel protein MscS (YggB), transmembrane region"/>
    <property type="match status" value="1"/>
</dbReference>
<dbReference type="InterPro" id="IPR011014">
    <property type="entry name" value="MscS_channel_TM-2"/>
</dbReference>
<feature type="transmembrane region" description="Helical" evidence="8">
    <location>
        <begin position="643"/>
        <end position="662"/>
    </location>
</feature>
<dbReference type="InterPro" id="IPR010920">
    <property type="entry name" value="LSM_dom_sf"/>
</dbReference>
<dbReference type="InterPro" id="IPR024393">
    <property type="entry name" value="MscS_porin"/>
</dbReference>